<protein>
    <submittedName>
        <fullName evidence="2">Uncharacterized protein</fullName>
    </submittedName>
</protein>
<dbReference type="EMBL" id="CH445344">
    <property type="protein sequence ID" value="EAT80964.1"/>
    <property type="molecule type" value="Genomic_DNA"/>
</dbReference>
<feature type="region of interest" description="Disordered" evidence="1">
    <location>
        <begin position="130"/>
        <end position="163"/>
    </location>
</feature>
<evidence type="ECO:0000313" key="3">
    <source>
        <dbReference type="Proteomes" id="UP000001055"/>
    </source>
</evidence>
<dbReference type="RefSeq" id="XP_001802155.1">
    <property type="nucleotide sequence ID" value="XM_001802103.1"/>
</dbReference>
<dbReference type="VEuPathDB" id="FungiDB:JI435_119200"/>
<dbReference type="GeneID" id="5979063"/>
<evidence type="ECO:0000313" key="2">
    <source>
        <dbReference type="EMBL" id="EAT80964.1"/>
    </source>
</evidence>
<organism evidence="2 3">
    <name type="scientific">Phaeosphaeria nodorum (strain SN15 / ATCC MYA-4574 / FGSC 10173)</name>
    <name type="common">Glume blotch fungus</name>
    <name type="synonym">Parastagonospora nodorum</name>
    <dbReference type="NCBI Taxonomy" id="321614"/>
    <lineage>
        <taxon>Eukaryota</taxon>
        <taxon>Fungi</taxon>
        <taxon>Dikarya</taxon>
        <taxon>Ascomycota</taxon>
        <taxon>Pezizomycotina</taxon>
        <taxon>Dothideomycetes</taxon>
        <taxon>Pleosporomycetidae</taxon>
        <taxon>Pleosporales</taxon>
        <taxon>Pleosporineae</taxon>
        <taxon>Phaeosphaeriaceae</taxon>
        <taxon>Parastagonospora</taxon>
    </lineage>
</organism>
<dbReference type="KEGG" id="pno:SNOG_11920"/>
<evidence type="ECO:0000256" key="1">
    <source>
        <dbReference type="SAM" id="MobiDB-lite"/>
    </source>
</evidence>
<accession>Q0U8J4</accession>
<dbReference type="AlphaFoldDB" id="Q0U8J4"/>
<sequence>MPWLPLDGAAAVARWCRDVRVKGSRWESWCSEYVTSQATAAERSVFVGRWKNEGFLAARLHVDEAWSRLRGSLPSAEECWPLLEGAMAAGESSGSRRAAGDVVGGQARQMQSRYRCTEYGNAVRPHVQAVSSTRKGGGSSVFQTAPGVGGAPSGSGSGLVGKR</sequence>
<dbReference type="HOGENOM" id="CLU_1627673_0_0_1"/>
<dbReference type="Proteomes" id="UP000001055">
    <property type="component" value="Unassembled WGS sequence"/>
</dbReference>
<name>Q0U8J4_PHANO</name>
<proteinExistence type="predicted"/>
<dbReference type="InParanoid" id="Q0U8J4"/>
<gene>
    <name evidence="2" type="ORF">SNOG_11920</name>
</gene>
<reference evidence="3" key="1">
    <citation type="journal article" date="2007" name="Plant Cell">
        <title>Dothideomycete-plant interactions illuminated by genome sequencing and EST analysis of the wheat pathogen Stagonospora nodorum.</title>
        <authorList>
            <person name="Hane J.K."/>
            <person name="Lowe R.G."/>
            <person name="Solomon P.S."/>
            <person name="Tan K.C."/>
            <person name="Schoch C.L."/>
            <person name="Spatafora J.W."/>
            <person name="Crous P.W."/>
            <person name="Kodira C."/>
            <person name="Birren B.W."/>
            <person name="Galagan J.E."/>
            <person name="Torriani S.F."/>
            <person name="McDonald B.A."/>
            <person name="Oliver R.P."/>
        </authorList>
    </citation>
    <scope>NUCLEOTIDE SEQUENCE [LARGE SCALE GENOMIC DNA]</scope>
    <source>
        <strain evidence="3">SN15 / ATCC MYA-4574 / FGSC 10173</strain>
    </source>
</reference>
<feature type="compositionally biased region" description="Gly residues" evidence="1">
    <location>
        <begin position="147"/>
        <end position="163"/>
    </location>
</feature>